<gene>
    <name evidence="1" type="ORF">VT98_11442</name>
</gene>
<accession>A0A3S3UEN6</accession>
<protein>
    <recommendedName>
        <fullName evidence="3">Twin-arginine translocation signal domain-containing protein</fullName>
    </recommendedName>
</protein>
<name>A0A3S3UEN6_9BACT</name>
<reference evidence="1 2" key="1">
    <citation type="submission" date="2017-01" db="EMBL/GenBank/DDBJ databases">
        <title>The cable genome- insights into the physiology and evolution of filamentous bacteria capable of sulfide oxidation via long distance electron transfer.</title>
        <authorList>
            <person name="Schreiber L."/>
            <person name="Bjerg J.T."/>
            <person name="Boggild A."/>
            <person name="Van De Vossenberg J."/>
            <person name="Meysman F."/>
            <person name="Nielsen L.P."/>
            <person name="Schramm A."/>
            <person name="Kjeldsen K.U."/>
        </authorList>
    </citation>
    <scope>NUCLEOTIDE SEQUENCE [LARGE SCALE GENOMIC DNA]</scope>
    <source>
        <strain evidence="1">A1</strain>
    </source>
</reference>
<organism evidence="1 2">
    <name type="scientific">Candidatus Electrothrix communis</name>
    <dbReference type="NCBI Taxonomy" id="1859133"/>
    <lineage>
        <taxon>Bacteria</taxon>
        <taxon>Pseudomonadati</taxon>
        <taxon>Thermodesulfobacteriota</taxon>
        <taxon>Desulfobulbia</taxon>
        <taxon>Desulfobulbales</taxon>
        <taxon>Desulfobulbaceae</taxon>
        <taxon>Candidatus Electrothrix</taxon>
    </lineage>
</organism>
<proteinExistence type="predicted"/>
<dbReference type="EMBL" id="MTKP01000144">
    <property type="protein sequence ID" value="RWX48484.1"/>
    <property type="molecule type" value="Genomic_DNA"/>
</dbReference>
<dbReference type="AlphaFoldDB" id="A0A3S3UEN6"/>
<sequence length="252" mass="26790">MPINETKSSINNETTRCLQSVDQERNISRRTVIQKLAIGSAALAGCSMLPEKWTTPIMELGSLPAHATTSGELKEALDSIVAATTSEVPEEVEDTAVAAVTSDAPQETLDMAAAGTGKFSLVFSQTVMACDSCGIWFDSAQLVVEHSEGTFTSSRSSSMLIKKTRGSANFNADLSGIPASATIQKATLVMSLNTHEGIANSDFKSVIAVHDSSGNFVRNITARDDIRGKGYSKANPNVPVDFTDYARQVHGK</sequence>
<comment type="caution">
    <text evidence="1">The sequence shown here is derived from an EMBL/GenBank/DDBJ whole genome shotgun (WGS) entry which is preliminary data.</text>
</comment>
<keyword evidence="2" id="KW-1185">Reference proteome</keyword>
<dbReference type="Proteomes" id="UP000288086">
    <property type="component" value="Unassembled WGS sequence"/>
</dbReference>
<evidence type="ECO:0000313" key="1">
    <source>
        <dbReference type="EMBL" id="RWX48484.1"/>
    </source>
</evidence>
<evidence type="ECO:0000313" key="2">
    <source>
        <dbReference type="Proteomes" id="UP000288086"/>
    </source>
</evidence>
<evidence type="ECO:0008006" key="3">
    <source>
        <dbReference type="Google" id="ProtNLM"/>
    </source>
</evidence>